<evidence type="ECO:0000256" key="3">
    <source>
        <dbReference type="ARBA" id="ARBA00023002"/>
    </source>
</evidence>
<evidence type="ECO:0000256" key="2">
    <source>
        <dbReference type="ARBA" id="ARBA00022857"/>
    </source>
</evidence>
<dbReference type="PRINTS" id="PR00081">
    <property type="entry name" value="GDHRDH"/>
</dbReference>
<dbReference type="PANTHER" id="PTHR44196">
    <property type="entry name" value="DEHYDROGENASE/REDUCTASE SDR FAMILY MEMBER 7B"/>
    <property type="match status" value="1"/>
</dbReference>
<dbReference type="Pfam" id="PF00106">
    <property type="entry name" value="adh_short"/>
    <property type="match status" value="1"/>
</dbReference>
<dbReference type="InterPro" id="IPR002347">
    <property type="entry name" value="SDR_fam"/>
</dbReference>
<comment type="function">
    <text evidence="4">Putative oxidoreductase.</text>
</comment>
<dbReference type="AlphaFoldDB" id="A0A8H5H8J1"/>
<sequence length="326" mass="35221">MLSRPSQSWILFFAFTVYYAYKKVFQQRRRALIVPQNEERVLVIGASSGIGREIAQRYSSRGAKVCIVGRRKDKIEAVADGCKSELGAELGGRSVLSVPADFSNAKDMVHVRSVLEKEWGGIDTVIVAAGVSALRPLLQVAGVDSHNSDASEQGVQAVINAAEAASKSNYVGPTVSAVTLIPMLQRTSKSPSILLVSSLGAVIPAPTRSIYGSTKSASLLLYQALSIEHPSINFSFVLPSTVQGDFRASAVDVPPVNANENSSTPQSTITSGLKIEYVARRCVQAADESRKVVFLPEVMGIGHLLYWLWPSFVEKRAMKKYGFTAN</sequence>
<dbReference type="Gene3D" id="3.40.50.720">
    <property type="entry name" value="NAD(P)-binding Rossmann-like Domain"/>
    <property type="match status" value="1"/>
</dbReference>
<comment type="caution">
    <text evidence="5">The sequence shown here is derived from an EMBL/GenBank/DDBJ whole genome shotgun (WGS) entry which is preliminary data.</text>
</comment>
<keyword evidence="2" id="KW-0521">NADP</keyword>
<dbReference type="PANTHER" id="PTHR44196:SF1">
    <property type="entry name" value="DEHYDROGENASE_REDUCTASE SDR FAMILY MEMBER 7B"/>
    <property type="match status" value="1"/>
</dbReference>
<dbReference type="PROSITE" id="PS00061">
    <property type="entry name" value="ADH_SHORT"/>
    <property type="match status" value="1"/>
</dbReference>
<protein>
    <recommendedName>
        <fullName evidence="7">NAD(P)-binding protein</fullName>
    </recommendedName>
</protein>
<dbReference type="Proteomes" id="UP000518752">
    <property type="component" value="Unassembled WGS sequence"/>
</dbReference>
<dbReference type="InterPro" id="IPR020904">
    <property type="entry name" value="Sc_DH/Rdtase_CS"/>
</dbReference>
<organism evidence="5 6">
    <name type="scientific">Collybiopsis confluens</name>
    <dbReference type="NCBI Taxonomy" id="2823264"/>
    <lineage>
        <taxon>Eukaryota</taxon>
        <taxon>Fungi</taxon>
        <taxon>Dikarya</taxon>
        <taxon>Basidiomycota</taxon>
        <taxon>Agaricomycotina</taxon>
        <taxon>Agaricomycetes</taxon>
        <taxon>Agaricomycetidae</taxon>
        <taxon>Agaricales</taxon>
        <taxon>Marasmiineae</taxon>
        <taxon>Omphalotaceae</taxon>
        <taxon>Collybiopsis</taxon>
    </lineage>
</organism>
<keyword evidence="6" id="KW-1185">Reference proteome</keyword>
<name>A0A8H5H8J1_9AGAR</name>
<comment type="similarity">
    <text evidence="1">Belongs to the short-chain dehydrogenases/reductases (SDR) family.</text>
</comment>
<dbReference type="InterPro" id="IPR036291">
    <property type="entry name" value="NAD(P)-bd_dom_sf"/>
</dbReference>
<dbReference type="OrthoDB" id="37659at2759"/>
<reference evidence="5 6" key="1">
    <citation type="journal article" date="2020" name="ISME J.">
        <title>Uncovering the hidden diversity of litter-decomposition mechanisms in mushroom-forming fungi.</title>
        <authorList>
            <person name="Floudas D."/>
            <person name="Bentzer J."/>
            <person name="Ahren D."/>
            <person name="Johansson T."/>
            <person name="Persson P."/>
            <person name="Tunlid A."/>
        </authorList>
    </citation>
    <scope>NUCLEOTIDE SEQUENCE [LARGE SCALE GENOMIC DNA]</scope>
    <source>
        <strain evidence="5 6">CBS 406.79</strain>
    </source>
</reference>
<evidence type="ECO:0000256" key="1">
    <source>
        <dbReference type="ARBA" id="ARBA00006484"/>
    </source>
</evidence>
<gene>
    <name evidence="5" type="ORF">D9757_009529</name>
</gene>
<proteinExistence type="inferred from homology"/>
<dbReference type="GO" id="GO:0016491">
    <property type="term" value="F:oxidoreductase activity"/>
    <property type="evidence" value="ECO:0007669"/>
    <property type="project" value="UniProtKB-KW"/>
</dbReference>
<accession>A0A8H5H8J1</accession>
<evidence type="ECO:0000313" key="5">
    <source>
        <dbReference type="EMBL" id="KAF5378672.1"/>
    </source>
</evidence>
<dbReference type="EMBL" id="JAACJN010000075">
    <property type="protein sequence ID" value="KAF5378672.1"/>
    <property type="molecule type" value="Genomic_DNA"/>
</dbReference>
<dbReference type="GO" id="GO:0016020">
    <property type="term" value="C:membrane"/>
    <property type="evidence" value="ECO:0007669"/>
    <property type="project" value="TreeGrafter"/>
</dbReference>
<evidence type="ECO:0000313" key="6">
    <source>
        <dbReference type="Proteomes" id="UP000518752"/>
    </source>
</evidence>
<keyword evidence="3" id="KW-0560">Oxidoreductase</keyword>
<evidence type="ECO:0008006" key="7">
    <source>
        <dbReference type="Google" id="ProtNLM"/>
    </source>
</evidence>
<evidence type="ECO:0000256" key="4">
    <source>
        <dbReference type="ARBA" id="ARBA00037096"/>
    </source>
</evidence>
<dbReference type="SUPFAM" id="SSF51735">
    <property type="entry name" value="NAD(P)-binding Rossmann-fold domains"/>
    <property type="match status" value="1"/>
</dbReference>